<reference evidence="3 4" key="1">
    <citation type="submission" date="2025-05" db="UniProtKB">
        <authorList>
            <consortium name="RefSeq"/>
        </authorList>
    </citation>
    <scope>IDENTIFICATION</scope>
    <source>
        <tissue evidence="3 4">Leaves</tissue>
    </source>
</reference>
<evidence type="ECO:0000313" key="4">
    <source>
        <dbReference type="RefSeq" id="XP_071904329.1"/>
    </source>
</evidence>
<feature type="compositionally biased region" description="Basic and acidic residues" evidence="1">
    <location>
        <begin position="150"/>
        <end position="159"/>
    </location>
</feature>
<sequence length="376" mass="42573">MVPGFQPQMTKSILCLESGKSSQVVWCLLFPCILLWSENRKGFAVKFLFIPGFLAMASSSDDECMTPEHLLDHPEMKGMIPEHPGIELEFLSHVRSQEICSQERSSSDKESLALESIGSSDKEGSGGSSQEGGSSNQEGSGSSSQEGEGSDSKLENVRKKRELEKLPEIAEEAVEEEEEYRKAKVWKEWWDRRKKEAKEFDLEDWKERNGDLSHKSREQIRGELQEYCKSVPSFPSNLGAIGGLDDVVKSFFVHDVDPKLWEKYVAECRESEGFDVVTYPGPSPYLLVRPITSYVDYPELHQELIEFATRALEEKQPGYQFLHIERVTGYACSGYMYNITFRAQSADDPDGKSFQAKVYAGINKVEVIFCRPKVKT</sequence>
<evidence type="ECO:0000313" key="3">
    <source>
        <dbReference type="RefSeq" id="XP_071904328.1"/>
    </source>
</evidence>
<keyword evidence="2" id="KW-1185">Reference proteome</keyword>
<evidence type="ECO:0000256" key="1">
    <source>
        <dbReference type="SAM" id="MobiDB-lite"/>
    </source>
</evidence>
<name>A0ABM4UAM0_COFAR</name>
<proteinExistence type="predicted"/>
<dbReference type="RefSeq" id="XP_071904329.1">
    <property type="nucleotide sequence ID" value="XM_072048228.1"/>
</dbReference>
<accession>A0ABM4UAM0</accession>
<dbReference type="InterPro" id="IPR006462">
    <property type="entry name" value="MS5"/>
</dbReference>
<evidence type="ECO:0000313" key="2">
    <source>
        <dbReference type="Proteomes" id="UP001652660"/>
    </source>
</evidence>
<organism evidence="2 3">
    <name type="scientific">Coffea arabica</name>
    <name type="common">Arabian coffee</name>
    <dbReference type="NCBI Taxonomy" id="13443"/>
    <lineage>
        <taxon>Eukaryota</taxon>
        <taxon>Viridiplantae</taxon>
        <taxon>Streptophyta</taxon>
        <taxon>Embryophyta</taxon>
        <taxon>Tracheophyta</taxon>
        <taxon>Spermatophyta</taxon>
        <taxon>Magnoliopsida</taxon>
        <taxon>eudicotyledons</taxon>
        <taxon>Gunneridae</taxon>
        <taxon>Pentapetalae</taxon>
        <taxon>asterids</taxon>
        <taxon>lamiids</taxon>
        <taxon>Gentianales</taxon>
        <taxon>Rubiaceae</taxon>
        <taxon>Ixoroideae</taxon>
        <taxon>Gardenieae complex</taxon>
        <taxon>Bertiereae - Coffeeae clade</taxon>
        <taxon>Coffeeae</taxon>
        <taxon>Coffea</taxon>
    </lineage>
</organism>
<dbReference type="PANTHER" id="PTHR31260">
    <property type="entry name" value="CYSTATIN/MONELLIN SUPERFAMILY PROTEIN"/>
    <property type="match status" value="1"/>
</dbReference>
<dbReference type="PANTHER" id="PTHR31260:SF28">
    <property type="entry name" value="CYSTATIN DOMAIN PROTEIN"/>
    <property type="match status" value="1"/>
</dbReference>
<feature type="compositionally biased region" description="Low complexity" evidence="1">
    <location>
        <begin position="131"/>
        <end position="147"/>
    </location>
</feature>
<dbReference type="Proteomes" id="UP001652660">
    <property type="component" value="Chromosome 5e"/>
</dbReference>
<feature type="region of interest" description="Disordered" evidence="1">
    <location>
        <begin position="101"/>
        <end position="159"/>
    </location>
</feature>
<dbReference type="RefSeq" id="XP_071904328.1">
    <property type="nucleotide sequence ID" value="XM_072048227.1"/>
</dbReference>
<protein>
    <submittedName>
        <fullName evidence="3 4">Uncharacterized protein isoform X1</fullName>
    </submittedName>
</protein>
<dbReference type="GeneID" id="113688596"/>
<gene>
    <name evidence="3 4" type="primary">LOC113688596</name>
</gene>